<comment type="similarity">
    <text evidence="3 11">Belongs to the protoporphyrinogen/coproporphyrinogen oxidase family. Protoporphyrinogen oxidase subfamily.</text>
</comment>
<dbReference type="InterPro" id="IPR004572">
    <property type="entry name" value="Protoporphyrinogen_oxidase"/>
</dbReference>
<evidence type="ECO:0000256" key="5">
    <source>
        <dbReference type="ARBA" id="ARBA00022630"/>
    </source>
</evidence>
<protein>
    <recommendedName>
        <fullName evidence="4 11">Protoporphyrinogen oxidase</fullName>
        <ecNumber evidence="4 11">1.3.3.4</ecNumber>
    </recommendedName>
</protein>
<dbReference type="PANTHER" id="PTHR42923:SF3">
    <property type="entry name" value="PROTOPORPHYRINOGEN OXIDASE"/>
    <property type="match status" value="1"/>
</dbReference>
<keyword evidence="9 11" id="KW-0627">Porphyrin biosynthesis</keyword>
<comment type="function">
    <text evidence="1 11">Catalyzes the 6-electron oxidation of protoporphyrinogen-IX to form protoporphyrin-IX.</text>
</comment>
<evidence type="ECO:0000256" key="4">
    <source>
        <dbReference type="ARBA" id="ARBA00012867"/>
    </source>
</evidence>
<dbReference type="EC" id="1.3.3.4" evidence="4 11"/>
<keyword evidence="14" id="KW-1185">Reference proteome</keyword>
<comment type="subcellular location">
    <subcellularLocation>
        <location evidence="11">Mitochondrion inner membrane</location>
    </subcellularLocation>
</comment>
<comment type="pathway">
    <text evidence="2 11">Porphyrin-containing compound metabolism; protoporphyrin-IX biosynthesis; protoporphyrin-IX from protoporphyrinogen-IX: step 1/1.</text>
</comment>
<proteinExistence type="inferred from homology"/>
<evidence type="ECO:0000256" key="9">
    <source>
        <dbReference type="ARBA" id="ARBA00023244"/>
    </source>
</evidence>
<dbReference type="GO" id="GO:0006782">
    <property type="term" value="P:protoporphyrinogen IX biosynthetic process"/>
    <property type="evidence" value="ECO:0007669"/>
    <property type="project" value="UniProtKB-UniRule"/>
</dbReference>
<evidence type="ECO:0000259" key="12">
    <source>
        <dbReference type="Pfam" id="PF01593"/>
    </source>
</evidence>
<dbReference type="AlphaFoldDB" id="A0A8T9CIP1"/>
<evidence type="ECO:0000256" key="3">
    <source>
        <dbReference type="ARBA" id="ARBA00010551"/>
    </source>
</evidence>
<dbReference type="PANTHER" id="PTHR42923">
    <property type="entry name" value="PROTOPORPHYRINOGEN OXIDASE"/>
    <property type="match status" value="1"/>
</dbReference>
<name>A0A8T9CIP1_9HELO</name>
<evidence type="ECO:0000313" key="14">
    <source>
        <dbReference type="Proteomes" id="UP000469558"/>
    </source>
</evidence>
<evidence type="ECO:0000256" key="8">
    <source>
        <dbReference type="ARBA" id="ARBA00023133"/>
    </source>
</evidence>
<evidence type="ECO:0000256" key="11">
    <source>
        <dbReference type="RuleBase" id="RU367069"/>
    </source>
</evidence>
<comment type="catalytic activity">
    <reaction evidence="10 11">
        <text>protoporphyrinogen IX + 3 O2 = protoporphyrin IX + 3 H2O2</text>
        <dbReference type="Rhea" id="RHEA:25576"/>
        <dbReference type="ChEBI" id="CHEBI:15379"/>
        <dbReference type="ChEBI" id="CHEBI:16240"/>
        <dbReference type="ChEBI" id="CHEBI:57306"/>
        <dbReference type="ChEBI" id="CHEBI:57307"/>
        <dbReference type="EC" id="1.3.3.4"/>
    </reaction>
</comment>
<evidence type="ECO:0000313" key="13">
    <source>
        <dbReference type="EMBL" id="TVY85478.1"/>
    </source>
</evidence>
<feature type="domain" description="Amine oxidase" evidence="12">
    <location>
        <begin position="104"/>
        <end position="598"/>
    </location>
</feature>
<organism evidence="13 14">
    <name type="scientific">Lachnellula suecica</name>
    <dbReference type="NCBI Taxonomy" id="602035"/>
    <lineage>
        <taxon>Eukaryota</taxon>
        <taxon>Fungi</taxon>
        <taxon>Dikarya</taxon>
        <taxon>Ascomycota</taxon>
        <taxon>Pezizomycotina</taxon>
        <taxon>Leotiomycetes</taxon>
        <taxon>Helotiales</taxon>
        <taxon>Lachnaceae</taxon>
        <taxon>Lachnellula</taxon>
    </lineage>
</organism>
<dbReference type="InterPro" id="IPR036188">
    <property type="entry name" value="FAD/NAD-bd_sf"/>
</dbReference>
<accession>A0A8T9CIP1</accession>
<keyword evidence="5 11" id="KW-0285">Flavoprotein</keyword>
<dbReference type="GO" id="GO:0004729">
    <property type="term" value="F:oxygen-dependent protoporphyrinogen oxidase activity"/>
    <property type="evidence" value="ECO:0007669"/>
    <property type="project" value="UniProtKB-UniRule"/>
</dbReference>
<evidence type="ECO:0000256" key="2">
    <source>
        <dbReference type="ARBA" id="ARBA00005073"/>
    </source>
</evidence>
<evidence type="ECO:0000256" key="10">
    <source>
        <dbReference type="ARBA" id="ARBA00047554"/>
    </source>
</evidence>
<dbReference type="Proteomes" id="UP000469558">
    <property type="component" value="Unassembled WGS sequence"/>
</dbReference>
<evidence type="ECO:0000256" key="1">
    <source>
        <dbReference type="ARBA" id="ARBA00002600"/>
    </source>
</evidence>
<dbReference type="GO" id="GO:0005743">
    <property type="term" value="C:mitochondrial inner membrane"/>
    <property type="evidence" value="ECO:0007669"/>
    <property type="project" value="UniProtKB-SubCell"/>
</dbReference>
<keyword evidence="8 11" id="KW-0350">Heme biosynthesis</keyword>
<evidence type="ECO:0000256" key="6">
    <source>
        <dbReference type="ARBA" id="ARBA00022827"/>
    </source>
</evidence>
<reference evidence="13 14" key="1">
    <citation type="submission" date="2018-05" db="EMBL/GenBank/DDBJ databases">
        <title>Genome sequencing and assembly of the regulated plant pathogen Lachnellula willkommii and related sister species for the development of diagnostic species identification markers.</title>
        <authorList>
            <person name="Giroux E."/>
            <person name="Bilodeau G."/>
        </authorList>
    </citation>
    <scope>NUCLEOTIDE SEQUENCE [LARGE SCALE GENOMIC DNA]</scope>
    <source>
        <strain evidence="13 14">CBS 268.59</strain>
    </source>
</reference>
<comment type="cofactor">
    <cofactor evidence="11">
        <name>FAD</name>
        <dbReference type="ChEBI" id="CHEBI:57692"/>
    </cofactor>
    <text evidence="11">Binds 1 FAD per subunit.</text>
</comment>
<dbReference type="Pfam" id="PF01593">
    <property type="entry name" value="Amino_oxidase"/>
    <property type="match status" value="1"/>
</dbReference>
<dbReference type="EMBL" id="QGMK01000006">
    <property type="protein sequence ID" value="TVY85478.1"/>
    <property type="molecule type" value="Genomic_DNA"/>
</dbReference>
<gene>
    <name evidence="13" type="primary">hem14</name>
    <name evidence="13" type="ORF">LSUE1_G000179</name>
</gene>
<dbReference type="InterPro" id="IPR002937">
    <property type="entry name" value="Amino_oxidase"/>
</dbReference>
<dbReference type="SUPFAM" id="SSF51905">
    <property type="entry name" value="FAD/NAD(P)-binding domain"/>
    <property type="match status" value="1"/>
</dbReference>
<dbReference type="InterPro" id="IPR050464">
    <property type="entry name" value="Zeta_carotene_desat/Oxidored"/>
</dbReference>
<keyword evidence="6 11" id="KW-0274">FAD</keyword>
<keyword evidence="7 11" id="KW-0560">Oxidoreductase</keyword>
<sequence length="630" mass="69020">MRSQLPEHAVATLLRQCFAKPTCRISRQSLRTIQVSRTLARGTRSILEEQRRCYQTQSRHIGDEAHPAPSNVNFQAHHSDLEQSKATTPNDDGVTRIAVLGAGITGLASAHYLARELPHAKITIYEGSSRVGGWLRTEQFGDADGKVHIEQGPRTLRPGSNGSPAGLTTLEVIQDLGLEDELLITGKNSAAAQNRFVYYPDRLVKMPGPGQNIFNVAWSLFTDPIFKGFVYGLGTEFTNDRRSSQLQDESVGSFLNRRCGTTNIADNVTSAVLHGIYAGDVYKLSVKSLLPLVWHLEGMYGSITKGFGTLLQQKKSLVTHPDLQLTGELLSNKLDPSLLIRMQQASVYTFKAGLGTLSAVMEDRLKANPNVEFKINTKVKSVEHDVESDKIAPFQTDKRQIQTAPDALPTTYNRVISTISGRALLSLSTEPLPSLASIHAVTVMVVNLFFSEENLLPQRGFGYLIPRSISFDQNPERALGVIFDTDATLGQDSMPGTKVTVMLGGHWWDNFESYPTEEEGIAMARAILKRHLKVEAEPVLAKAGLQKDCIPQYTVGHEARMKKGHSELRNAFGGKLAVAGNSYTGVGVNDCVRAARDVVMGVAKGKDVTGLESFAEQKAWVLISRDTGRP</sequence>
<dbReference type="NCBIfam" id="TIGR00562">
    <property type="entry name" value="proto_IX_ox"/>
    <property type="match status" value="1"/>
</dbReference>
<dbReference type="SUPFAM" id="SSF54373">
    <property type="entry name" value="FAD-linked reductases, C-terminal domain"/>
    <property type="match status" value="1"/>
</dbReference>
<evidence type="ECO:0000256" key="7">
    <source>
        <dbReference type="ARBA" id="ARBA00023002"/>
    </source>
</evidence>
<comment type="caution">
    <text evidence="13">The sequence shown here is derived from an EMBL/GenBank/DDBJ whole genome shotgun (WGS) entry which is preliminary data.</text>
</comment>
<dbReference type="Gene3D" id="3.50.50.60">
    <property type="entry name" value="FAD/NAD(P)-binding domain"/>
    <property type="match status" value="1"/>
</dbReference>
<dbReference type="OrthoDB" id="438553at2759"/>